<comment type="caution">
    <text evidence="2">The sequence shown here is derived from an EMBL/GenBank/DDBJ whole genome shotgun (WGS) entry which is preliminary data.</text>
</comment>
<evidence type="ECO:0000256" key="1">
    <source>
        <dbReference type="SAM" id="MobiDB-lite"/>
    </source>
</evidence>
<feature type="region of interest" description="Disordered" evidence="1">
    <location>
        <begin position="1"/>
        <end position="33"/>
    </location>
</feature>
<organism evidence="2">
    <name type="scientific">hydrocarbon metagenome</name>
    <dbReference type="NCBI Taxonomy" id="938273"/>
    <lineage>
        <taxon>unclassified sequences</taxon>
        <taxon>metagenomes</taxon>
        <taxon>ecological metagenomes</taxon>
    </lineage>
</organism>
<evidence type="ECO:0000313" key="2">
    <source>
        <dbReference type="EMBL" id="KUG27861.1"/>
    </source>
</evidence>
<gene>
    <name evidence="2" type="ORF">ASZ90_002285</name>
</gene>
<dbReference type="AlphaFoldDB" id="A0A0W8G407"/>
<proteinExistence type="predicted"/>
<dbReference type="EMBL" id="LNQE01000280">
    <property type="protein sequence ID" value="KUG27861.1"/>
    <property type="molecule type" value="Genomic_DNA"/>
</dbReference>
<accession>A0A0W8G407</accession>
<name>A0A0W8G407_9ZZZZ</name>
<feature type="compositionally biased region" description="Basic and acidic residues" evidence="1">
    <location>
        <begin position="1"/>
        <end position="22"/>
    </location>
</feature>
<sequence>MPGRGDDAKKARHEENGLDVKPHAATSRRRHDAHCRTCPRVPSTKSAYCVSEVIS</sequence>
<protein>
    <submittedName>
        <fullName evidence="2">Uncharacterized protein</fullName>
    </submittedName>
</protein>
<reference evidence="2" key="1">
    <citation type="journal article" date="2015" name="Proc. Natl. Acad. Sci. U.S.A.">
        <title>Networks of energetic and metabolic interactions define dynamics in microbial communities.</title>
        <authorList>
            <person name="Embree M."/>
            <person name="Liu J.K."/>
            <person name="Al-Bassam M.M."/>
            <person name="Zengler K."/>
        </authorList>
    </citation>
    <scope>NUCLEOTIDE SEQUENCE</scope>
</reference>